<accession>A0A3G9G927</accession>
<reference evidence="3" key="2">
    <citation type="journal article" date="2017" name="Plant Physiol. Biochem.">
        <title>Differential oxidative and antioxidative response of duckweed Lemna minor toward plant growth promoting/inhibiting bacteria.</title>
        <authorList>
            <person name="Ishizawa H."/>
            <person name="Kuroda M."/>
            <person name="Morikawa M."/>
            <person name="Ike M."/>
        </authorList>
    </citation>
    <scope>NUCLEOTIDE SEQUENCE [LARGE SCALE GENOMIC DNA]</scope>
    <source>
        <strain evidence="3">M6</strain>
    </source>
</reference>
<comment type="similarity">
    <text evidence="1">Belongs to the enoyl-CoA hydratase/isomerase family.</text>
</comment>
<gene>
    <name evidence="2" type="ORF">EM6_1435</name>
</gene>
<dbReference type="InterPro" id="IPR051683">
    <property type="entry name" value="Enoyl-CoA_Hydratase/Isomerase"/>
</dbReference>
<reference evidence="3" key="1">
    <citation type="journal article" date="2017" name="Biotechnol. Biofuels">
        <title>Evaluation of environmental bacterial communities as a factor affecting the growth of duckweed Lemna minor.</title>
        <authorList>
            <person name="Ishizawa H."/>
            <person name="Kuroda M."/>
            <person name="Morikawa M."/>
            <person name="Ike M."/>
        </authorList>
    </citation>
    <scope>NUCLEOTIDE SEQUENCE [LARGE SCALE GENOMIC DNA]</scope>
    <source>
        <strain evidence="3">M6</strain>
    </source>
</reference>
<dbReference type="EMBL" id="AP018827">
    <property type="protein sequence ID" value="BBF80849.1"/>
    <property type="molecule type" value="Genomic_DNA"/>
</dbReference>
<protein>
    <submittedName>
        <fullName evidence="2">Methylglutaconyl-CoA hydratase</fullName>
        <ecNumber evidence="2">4.2.1.18</ecNumber>
    </submittedName>
</protein>
<keyword evidence="2" id="KW-0456">Lyase</keyword>
<dbReference type="AlphaFoldDB" id="A0A3G9G927"/>
<dbReference type="Proteomes" id="UP000278756">
    <property type="component" value="Chromosome 1"/>
</dbReference>
<dbReference type="PANTHER" id="PTHR42964">
    <property type="entry name" value="ENOYL-COA HYDRATASE"/>
    <property type="match status" value="1"/>
</dbReference>
<evidence type="ECO:0000313" key="2">
    <source>
        <dbReference type="EMBL" id="BBF80849.1"/>
    </source>
</evidence>
<dbReference type="Gene3D" id="1.10.12.10">
    <property type="entry name" value="Lyase 2-enoyl-coa Hydratase, Chain A, domain 2"/>
    <property type="match status" value="1"/>
</dbReference>
<evidence type="ECO:0000256" key="1">
    <source>
        <dbReference type="ARBA" id="ARBA00005254"/>
    </source>
</evidence>
<name>A0A3G9G927_9CAUL</name>
<organism evidence="2 3">
    <name type="scientific">Asticcacaulis excentricus</name>
    <dbReference type="NCBI Taxonomy" id="78587"/>
    <lineage>
        <taxon>Bacteria</taxon>
        <taxon>Pseudomonadati</taxon>
        <taxon>Pseudomonadota</taxon>
        <taxon>Alphaproteobacteria</taxon>
        <taxon>Caulobacterales</taxon>
        <taxon>Caulobacteraceae</taxon>
        <taxon>Asticcacaulis</taxon>
    </lineage>
</organism>
<dbReference type="SUPFAM" id="SSF52096">
    <property type="entry name" value="ClpP/crotonase"/>
    <property type="match status" value="1"/>
</dbReference>
<dbReference type="Gene3D" id="3.90.226.10">
    <property type="entry name" value="2-enoyl-CoA Hydratase, Chain A, domain 1"/>
    <property type="match status" value="1"/>
</dbReference>
<dbReference type="GO" id="GO:0004490">
    <property type="term" value="F:methylglutaconyl-CoA hydratase activity"/>
    <property type="evidence" value="ECO:0007669"/>
    <property type="project" value="UniProtKB-EC"/>
</dbReference>
<dbReference type="EC" id="4.2.1.18" evidence="2"/>
<evidence type="ECO:0000313" key="3">
    <source>
        <dbReference type="Proteomes" id="UP000278756"/>
    </source>
</evidence>
<sequence length="259" mass="27168">MMTTLKLDIAANGIARLTLNRPDRHNAFDEAMIADLTQTFTTLGANPAVRVVVLNGAGESFCAGGDLHWMQRAAQKTEAENEADALALATMLHTINACPKPVIGLIHGACFGGGVGLAAACDMVVAAPDARFGLTEVRLGLIPAAISPFVVGKIGASAARRYVLTGERFSAEEARRIGLVHEVKAGLDAAAAPLIDGLLASGPEAVADAKALISDVSGRPVDDDLLRLTARRIAKRRASDEGREGISAFLEKRKPGWVR</sequence>
<dbReference type="Pfam" id="PF00378">
    <property type="entry name" value="ECH_1"/>
    <property type="match status" value="1"/>
</dbReference>
<proteinExistence type="inferred from homology"/>
<dbReference type="InterPro" id="IPR014748">
    <property type="entry name" value="Enoyl-CoA_hydra_C"/>
</dbReference>
<dbReference type="CDD" id="cd06558">
    <property type="entry name" value="crotonase-like"/>
    <property type="match status" value="1"/>
</dbReference>
<dbReference type="PANTHER" id="PTHR42964:SF1">
    <property type="entry name" value="POLYKETIDE BIOSYNTHESIS ENOYL-COA HYDRATASE PKSH-RELATED"/>
    <property type="match status" value="1"/>
</dbReference>
<dbReference type="InterPro" id="IPR001753">
    <property type="entry name" value="Enoyl-CoA_hydra/iso"/>
</dbReference>
<dbReference type="InterPro" id="IPR029045">
    <property type="entry name" value="ClpP/crotonase-like_dom_sf"/>
</dbReference>